<evidence type="ECO:0000313" key="3">
    <source>
        <dbReference type="Proteomes" id="UP000068250"/>
    </source>
</evidence>
<dbReference type="EMBL" id="LN609302">
    <property type="protein sequence ID" value="CEF53508.1"/>
    <property type="molecule type" value="Genomic_DNA"/>
</dbReference>
<dbReference type="AlphaFoldDB" id="A0A0U5F258"/>
<feature type="compositionally biased region" description="Basic and acidic residues" evidence="1">
    <location>
        <begin position="38"/>
        <end position="50"/>
    </location>
</feature>
<feature type="region of interest" description="Disordered" evidence="1">
    <location>
        <begin position="20"/>
        <end position="56"/>
    </location>
</feature>
<protein>
    <submittedName>
        <fullName evidence="2">Uncharacterized protein</fullName>
    </submittedName>
</protein>
<evidence type="ECO:0000313" key="2">
    <source>
        <dbReference type="EMBL" id="CEF53508.1"/>
    </source>
</evidence>
<proteinExistence type="predicted"/>
<gene>
    <name evidence="2" type="ORF">AGA_257</name>
</gene>
<dbReference type="Proteomes" id="UP000068250">
    <property type="component" value="Chromosome I"/>
</dbReference>
<reference evidence="3" key="1">
    <citation type="submission" date="2014-09" db="EMBL/GenBank/DDBJ databases">
        <authorList>
            <person name="Illeghems K.G."/>
        </authorList>
    </citation>
    <scope>NUCLEOTIDE SEQUENCE [LARGE SCALE GENOMIC DNA]</scope>
    <source>
        <strain evidence="3">LMG 23848T</strain>
    </source>
</reference>
<organism evidence="2 3">
    <name type="scientific">Acetobacter ghanensis</name>
    <dbReference type="NCBI Taxonomy" id="431306"/>
    <lineage>
        <taxon>Bacteria</taxon>
        <taxon>Pseudomonadati</taxon>
        <taxon>Pseudomonadota</taxon>
        <taxon>Alphaproteobacteria</taxon>
        <taxon>Acetobacterales</taxon>
        <taxon>Acetobacteraceae</taxon>
        <taxon>Acetobacter</taxon>
    </lineage>
</organism>
<dbReference type="STRING" id="431306.AGA_257"/>
<dbReference type="PATRIC" id="fig|431306.5.peg.206"/>
<sequence length="56" mass="6469">MDLTECQKIFIFLFVPQGLHGKPQPKQHVCPASCTPSHTDERIVKPDTTRQNRHTR</sequence>
<evidence type="ECO:0000256" key="1">
    <source>
        <dbReference type="SAM" id="MobiDB-lite"/>
    </source>
</evidence>
<accession>A0A0U5F258</accession>
<name>A0A0U5F258_9PROT</name>